<proteinExistence type="predicted"/>
<evidence type="ECO:0000313" key="1">
    <source>
        <dbReference type="EMBL" id="GES06011.1"/>
    </source>
</evidence>
<name>A0A5M3WG01_9ACTN</name>
<dbReference type="Proteomes" id="UP000334990">
    <property type="component" value="Unassembled WGS sequence"/>
</dbReference>
<evidence type="ECO:0000313" key="2">
    <source>
        <dbReference type="Proteomes" id="UP000334990"/>
    </source>
</evidence>
<dbReference type="EMBL" id="BLAD01000124">
    <property type="protein sequence ID" value="GES06011.1"/>
    <property type="molecule type" value="Genomic_DNA"/>
</dbReference>
<dbReference type="RefSeq" id="WP_155341962.1">
    <property type="nucleotide sequence ID" value="NZ_BAAABN010000036.1"/>
</dbReference>
<reference evidence="1 2" key="1">
    <citation type="submission" date="2019-10" db="EMBL/GenBank/DDBJ databases">
        <title>Whole genome shotgun sequence of Acrocarpospora corrugata NBRC 13972.</title>
        <authorList>
            <person name="Ichikawa N."/>
            <person name="Kimura A."/>
            <person name="Kitahashi Y."/>
            <person name="Komaki H."/>
            <person name="Oguchi A."/>
        </authorList>
    </citation>
    <scope>NUCLEOTIDE SEQUENCE [LARGE SCALE GENOMIC DNA]</scope>
    <source>
        <strain evidence="1 2">NBRC 13972</strain>
    </source>
</reference>
<keyword evidence="2" id="KW-1185">Reference proteome</keyword>
<gene>
    <name evidence="1" type="ORF">Acor_80800</name>
</gene>
<protein>
    <submittedName>
        <fullName evidence="1">Uncharacterized protein</fullName>
    </submittedName>
</protein>
<dbReference type="AlphaFoldDB" id="A0A5M3WG01"/>
<organism evidence="1 2">
    <name type="scientific">Acrocarpospora corrugata</name>
    <dbReference type="NCBI Taxonomy" id="35763"/>
    <lineage>
        <taxon>Bacteria</taxon>
        <taxon>Bacillati</taxon>
        <taxon>Actinomycetota</taxon>
        <taxon>Actinomycetes</taxon>
        <taxon>Streptosporangiales</taxon>
        <taxon>Streptosporangiaceae</taxon>
        <taxon>Acrocarpospora</taxon>
    </lineage>
</organism>
<accession>A0A5M3WG01</accession>
<sequence length="102" mass="11259">MEPGHPSPRRIFANIIQFLRASTWSESEHILIAHPELLEPLAELIMTHIANNPAMTPMIYPGMVSSQAAGLIRMHEALLARCREIGVQGAFAEMTGDRPITS</sequence>
<comment type="caution">
    <text evidence="1">The sequence shown here is derived from an EMBL/GenBank/DDBJ whole genome shotgun (WGS) entry which is preliminary data.</text>
</comment>
<dbReference type="OrthoDB" id="9912788at2"/>